<dbReference type="EMBL" id="JAKJXP020000067">
    <property type="protein sequence ID" value="KAK7750250.1"/>
    <property type="molecule type" value="Genomic_DNA"/>
</dbReference>
<reference evidence="2 3" key="1">
    <citation type="submission" date="2024-02" db="EMBL/GenBank/DDBJ databases">
        <title>De novo assembly and annotation of 12 fungi associated with fruit tree decline syndrome in Ontario, Canada.</title>
        <authorList>
            <person name="Sulman M."/>
            <person name="Ellouze W."/>
            <person name="Ilyukhin E."/>
        </authorList>
    </citation>
    <scope>NUCLEOTIDE SEQUENCE [LARGE SCALE GENOMIC DNA]</scope>
    <source>
        <strain evidence="2 3">M11/M66-122</strain>
    </source>
</reference>
<organism evidence="2 3">
    <name type="scientific">Diatrype stigma</name>
    <dbReference type="NCBI Taxonomy" id="117547"/>
    <lineage>
        <taxon>Eukaryota</taxon>
        <taxon>Fungi</taxon>
        <taxon>Dikarya</taxon>
        <taxon>Ascomycota</taxon>
        <taxon>Pezizomycotina</taxon>
        <taxon>Sordariomycetes</taxon>
        <taxon>Xylariomycetidae</taxon>
        <taxon>Xylariales</taxon>
        <taxon>Diatrypaceae</taxon>
        <taxon>Diatrype</taxon>
    </lineage>
</organism>
<name>A0AAN9UQ61_9PEZI</name>
<evidence type="ECO:0000313" key="3">
    <source>
        <dbReference type="Proteomes" id="UP001320420"/>
    </source>
</evidence>
<gene>
    <name evidence="2" type="ORF">SLS62_007767</name>
</gene>
<dbReference type="PANTHER" id="PTHR31694">
    <property type="entry name" value="DESICCATION-LIKE PROTEIN"/>
    <property type="match status" value="1"/>
</dbReference>
<keyword evidence="3" id="KW-1185">Reference proteome</keyword>
<evidence type="ECO:0000313" key="2">
    <source>
        <dbReference type="EMBL" id="KAK7750250.1"/>
    </source>
</evidence>
<dbReference type="PANTHER" id="PTHR31694:SF8">
    <property type="entry name" value="STRESS RESPONSE PROTEIN RDS1P"/>
    <property type="match status" value="1"/>
</dbReference>
<evidence type="ECO:0000256" key="1">
    <source>
        <dbReference type="SAM" id="SignalP"/>
    </source>
</evidence>
<dbReference type="SUPFAM" id="SSF47240">
    <property type="entry name" value="Ferritin-like"/>
    <property type="match status" value="1"/>
</dbReference>
<keyword evidence="1" id="KW-0732">Signal</keyword>
<comment type="caution">
    <text evidence="2">The sequence shown here is derived from an EMBL/GenBank/DDBJ whole genome shotgun (WGS) entry which is preliminary data.</text>
</comment>
<accession>A0AAN9UQ61</accession>
<dbReference type="Pfam" id="PF13668">
    <property type="entry name" value="Ferritin_2"/>
    <property type="match status" value="1"/>
</dbReference>
<proteinExistence type="predicted"/>
<dbReference type="CDD" id="cd00657">
    <property type="entry name" value="Ferritin_like"/>
    <property type="match status" value="1"/>
</dbReference>
<dbReference type="InterPro" id="IPR052965">
    <property type="entry name" value="Pigment-catalase-like"/>
</dbReference>
<feature type="signal peptide" evidence="1">
    <location>
        <begin position="1"/>
        <end position="20"/>
    </location>
</feature>
<dbReference type="Proteomes" id="UP001320420">
    <property type="component" value="Unassembled WGS sequence"/>
</dbReference>
<evidence type="ECO:0008006" key="4">
    <source>
        <dbReference type="Google" id="ProtNLM"/>
    </source>
</evidence>
<sequence>MPSVMKIASAVAGLAAVASAMPAQPKFSPRQSQIYSLAKRQNAAAAALGLQDVDILQFALTLEWLEATFYQQGFAQFGDDQFAALGLTEQQLVDLKGIGTSEFTHVSTLQSAIAQAGVQPVQPCTYNFGLTDAAGMVATAAILESVGVSAYLGAAPLVSDSSILSTAGSILTIEARHQSFIRVASAVAASPSPFDTPLGPKAVFSLAAPFIESCPEGSNLVLTAFPTLKLTEPADFNAAGVNALAAGTVMKFESGEATAGAQFCGFTNSAAPGGTAFVPFTEAEGCALPENLAGVVYLSLTSAEGAAGVITDDITVAGPLVVQLS</sequence>
<protein>
    <recommendedName>
        <fullName evidence="4">Twin-arginine translocation pathway signal</fullName>
    </recommendedName>
</protein>
<dbReference type="AlphaFoldDB" id="A0AAN9UQ61"/>
<feature type="chain" id="PRO_5042974801" description="Twin-arginine translocation pathway signal" evidence="1">
    <location>
        <begin position="21"/>
        <end position="325"/>
    </location>
</feature>
<dbReference type="InterPro" id="IPR009078">
    <property type="entry name" value="Ferritin-like_SF"/>
</dbReference>